<dbReference type="AlphaFoldDB" id="H8Z752"/>
<feature type="active site" description="Proton donor/acceptor" evidence="7">
    <location>
        <position position="202"/>
    </location>
</feature>
<keyword evidence="8" id="KW-0732">Signal</keyword>
<keyword evidence="11" id="KW-1185">Reference proteome</keyword>
<dbReference type="RefSeq" id="WP_009151254.1">
    <property type="nucleotide sequence ID" value="NZ_CP121471.1"/>
</dbReference>
<feature type="signal peptide" evidence="8">
    <location>
        <begin position="1"/>
        <end position="27"/>
    </location>
</feature>
<evidence type="ECO:0000256" key="8">
    <source>
        <dbReference type="SAM" id="SignalP"/>
    </source>
</evidence>
<dbReference type="CDD" id="cd16913">
    <property type="entry name" value="YkuD_like"/>
    <property type="match status" value="1"/>
</dbReference>
<dbReference type="GO" id="GO:0071555">
    <property type="term" value="P:cell wall organization"/>
    <property type="evidence" value="ECO:0007669"/>
    <property type="project" value="UniProtKB-UniRule"/>
</dbReference>
<dbReference type="GO" id="GO:0016740">
    <property type="term" value="F:transferase activity"/>
    <property type="evidence" value="ECO:0007669"/>
    <property type="project" value="UniProtKB-KW"/>
</dbReference>
<keyword evidence="6 7" id="KW-0961">Cell wall biogenesis/degradation</keyword>
<dbReference type="InterPro" id="IPR038063">
    <property type="entry name" value="Transpep_catalytic_dom"/>
</dbReference>
<evidence type="ECO:0000256" key="7">
    <source>
        <dbReference type="PROSITE-ProRule" id="PRU01373"/>
    </source>
</evidence>
<dbReference type="PANTHER" id="PTHR36699">
    <property type="entry name" value="LD-TRANSPEPTIDASE"/>
    <property type="match status" value="1"/>
</dbReference>
<keyword evidence="3" id="KW-0808">Transferase</keyword>
<dbReference type="Gene3D" id="2.40.440.10">
    <property type="entry name" value="L,D-transpeptidase catalytic domain-like"/>
    <property type="match status" value="1"/>
</dbReference>
<dbReference type="PANTHER" id="PTHR36699:SF1">
    <property type="entry name" value="L,D-TRANSPEPTIDASE YAFK-RELATED"/>
    <property type="match status" value="1"/>
</dbReference>
<feature type="domain" description="L,D-TPase catalytic" evidence="9">
    <location>
        <begin position="102"/>
        <end position="240"/>
    </location>
</feature>
<evidence type="ECO:0000256" key="6">
    <source>
        <dbReference type="ARBA" id="ARBA00023316"/>
    </source>
</evidence>
<dbReference type="SUPFAM" id="SSF141523">
    <property type="entry name" value="L,D-transpeptidase catalytic domain-like"/>
    <property type="match status" value="1"/>
</dbReference>
<feature type="chain" id="PRO_5003617711" description="L,D-TPase catalytic domain-containing protein" evidence="8">
    <location>
        <begin position="28"/>
        <end position="248"/>
    </location>
</feature>
<dbReference type="GO" id="GO:0008360">
    <property type="term" value="P:regulation of cell shape"/>
    <property type="evidence" value="ECO:0007669"/>
    <property type="project" value="UniProtKB-UniRule"/>
</dbReference>
<reference evidence="11" key="1">
    <citation type="submission" date="2011-06" db="EMBL/GenBank/DDBJ databases">
        <authorList>
            <consortium name="US DOE Joint Genome Institute (JGI-PGF)"/>
            <person name="Lucas S."/>
            <person name="Han J."/>
            <person name="Lapidus A."/>
            <person name="Cheng J.-F."/>
            <person name="Goodwin L."/>
            <person name="Pitluck S."/>
            <person name="Peters L."/>
            <person name="Land M.L."/>
            <person name="Hauser L."/>
            <person name="Vogl K."/>
            <person name="Liu Z."/>
            <person name="Overmann J."/>
            <person name="Frigaard N.-U."/>
            <person name="Bryant D.A."/>
            <person name="Woyke T.J."/>
        </authorList>
    </citation>
    <scope>NUCLEOTIDE SEQUENCE [LARGE SCALE GENOMIC DNA]</scope>
    <source>
        <strain evidence="11">970</strain>
    </source>
</reference>
<evidence type="ECO:0000256" key="2">
    <source>
        <dbReference type="ARBA" id="ARBA00005992"/>
    </source>
</evidence>
<evidence type="ECO:0000256" key="4">
    <source>
        <dbReference type="ARBA" id="ARBA00022960"/>
    </source>
</evidence>
<comment type="pathway">
    <text evidence="1 7">Cell wall biogenesis; peptidoglycan biosynthesis.</text>
</comment>
<feature type="active site" description="Nucleophile" evidence="7">
    <location>
        <position position="215"/>
    </location>
</feature>
<keyword evidence="4 7" id="KW-0133">Cell shape</keyword>
<proteinExistence type="inferred from homology"/>
<reference evidence="10 11" key="2">
    <citation type="submission" date="2011-11" db="EMBL/GenBank/DDBJ databases">
        <authorList>
            <consortium name="US DOE Joint Genome Institute"/>
            <person name="Lucas S."/>
            <person name="Han J."/>
            <person name="Lapidus A."/>
            <person name="Cheng J.-F."/>
            <person name="Goodwin L."/>
            <person name="Pitluck S."/>
            <person name="Peters L."/>
            <person name="Ovchinnikova G."/>
            <person name="Zhang X."/>
            <person name="Detter J.C."/>
            <person name="Han C."/>
            <person name="Tapia R."/>
            <person name="Land M."/>
            <person name="Hauser L."/>
            <person name="Kyrpides N."/>
            <person name="Ivanova N."/>
            <person name="Pagani I."/>
            <person name="Vogl K."/>
            <person name="Liu Z."/>
            <person name="Overmann J."/>
            <person name="Frigaard N.-U."/>
            <person name="Bryant D."/>
            <person name="Woyke T."/>
        </authorList>
    </citation>
    <scope>NUCLEOTIDE SEQUENCE [LARGE SCALE GENOMIC DNA]</scope>
    <source>
        <strain evidence="10 11">970</strain>
    </source>
</reference>
<protein>
    <recommendedName>
        <fullName evidence="9">L,D-TPase catalytic domain-containing protein</fullName>
    </recommendedName>
</protein>
<dbReference type="PROSITE" id="PS52029">
    <property type="entry name" value="LD_TPASE"/>
    <property type="match status" value="1"/>
</dbReference>
<evidence type="ECO:0000256" key="5">
    <source>
        <dbReference type="ARBA" id="ARBA00022984"/>
    </source>
</evidence>
<organism evidence="10 11">
    <name type="scientific">Thiorhodovibrio frisius</name>
    <dbReference type="NCBI Taxonomy" id="631362"/>
    <lineage>
        <taxon>Bacteria</taxon>
        <taxon>Pseudomonadati</taxon>
        <taxon>Pseudomonadota</taxon>
        <taxon>Gammaproteobacteria</taxon>
        <taxon>Chromatiales</taxon>
        <taxon>Chromatiaceae</taxon>
        <taxon>Thiorhodovibrio</taxon>
    </lineage>
</organism>
<evidence type="ECO:0000256" key="3">
    <source>
        <dbReference type="ARBA" id="ARBA00022679"/>
    </source>
</evidence>
<dbReference type="eggNOG" id="COG3034">
    <property type="taxonomic scope" value="Bacteria"/>
</dbReference>
<dbReference type="HOGENOM" id="CLU_1119753_0_0_6"/>
<dbReference type="EMBL" id="JH603170">
    <property type="protein sequence ID" value="EIC20851.1"/>
    <property type="molecule type" value="Genomic_DNA"/>
</dbReference>
<name>H8Z752_9GAMM</name>
<evidence type="ECO:0000256" key="1">
    <source>
        <dbReference type="ARBA" id="ARBA00004752"/>
    </source>
</evidence>
<evidence type="ECO:0000313" key="11">
    <source>
        <dbReference type="Proteomes" id="UP000002964"/>
    </source>
</evidence>
<dbReference type="Proteomes" id="UP000002964">
    <property type="component" value="Unassembled WGS sequence"/>
</dbReference>
<dbReference type="InterPro" id="IPR005490">
    <property type="entry name" value="LD_TPept_cat_dom"/>
</dbReference>
<keyword evidence="5 7" id="KW-0573">Peptidoglycan synthesis</keyword>
<comment type="similarity">
    <text evidence="2">Belongs to the YkuD family.</text>
</comment>
<accession>H8Z752</accession>
<dbReference type="OrthoDB" id="9809748at2"/>
<dbReference type="UniPathway" id="UPA00219"/>
<dbReference type="Pfam" id="PF03734">
    <property type="entry name" value="YkuD"/>
    <property type="match status" value="1"/>
</dbReference>
<gene>
    <name evidence="10" type="ORF">Thi970DRAFT_04517</name>
</gene>
<evidence type="ECO:0000259" key="9">
    <source>
        <dbReference type="PROSITE" id="PS52029"/>
    </source>
</evidence>
<sequence length="248" mass="27960">MKKSTKRFVILLAIGALAIGAAKIFQAEMHALIDQLYVKLQPYLYEVPKEASTRSRPINKTREDMSTANAYGIPADYGYSDAAFQRYRSWIDQAIQGSGDKPAIIIDKLARTLELWIDGKKEASFPVDLGRDPIRDKILEGDGATPEGFYRVTWVRDHGQTRYYRAYLLDYPNQTDLNELRDLQARNLVKSTARPGGHIEIHGEGGMGIDWTLGCIALSNEDMDKLFSYDLKEGTPVTIVRYGTKEGY</sequence>
<dbReference type="GO" id="GO:0004180">
    <property type="term" value="F:carboxypeptidase activity"/>
    <property type="evidence" value="ECO:0007669"/>
    <property type="project" value="UniProtKB-ARBA"/>
</dbReference>
<evidence type="ECO:0000313" key="10">
    <source>
        <dbReference type="EMBL" id="EIC20851.1"/>
    </source>
</evidence>
<dbReference type="STRING" id="631362.Thi970DRAFT_04517"/>
<dbReference type="GO" id="GO:0009252">
    <property type="term" value="P:peptidoglycan biosynthetic process"/>
    <property type="evidence" value="ECO:0007669"/>
    <property type="project" value="UniProtKB-UniPathway"/>
</dbReference>